<dbReference type="GO" id="GO:0008176">
    <property type="term" value="F:tRNA (guanine(46)-N7)-methyltransferase activity"/>
    <property type="evidence" value="ECO:0007669"/>
    <property type="project" value="UniProtKB-EC"/>
</dbReference>
<comment type="pathway">
    <text evidence="3">Cofactor biosynthesis; adenosylcobalamin biosynthesis.</text>
</comment>
<reference evidence="10" key="1">
    <citation type="submission" date="2020-10" db="EMBL/GenBank/DDBJ databases">
        <authorList>
            <person name="Castelo-Branco R."/>
            <person name="Eusebio N."/>
            <person name="Adriana R."/>
            <person name="Vieira A."/>
            <person name="Brugerolle De Fraissinette N."/>
            <person name="Rezende De Castro R."/>
            <person name="Schneider M.P."/>
            <person name="Vasconcelos V."/>
            <person name="Leao P.N."/>
        </authorList>
    </citation>
    <scope>NUCLEOTIDE SEQUENCE</scope>
    <source>
        <strain evidence="10">LEGE 11479</strain>
    </source>
</reference>
<evidence type="ECO:0000256" key="1">
    <source>
        <dbReference type="ARBA" id="ARBA00000142"/>
    </source>
</evidence>
<evidence type="ECO:0000256" key="9">
    <source>
        <dbReference type="ARBA" id="ARBA00022694"/>
    </source>
</evidence>
<keyword evidence="6" id="KW-0489">Methyltransferase</keyword>
<evidence type="ECO:0000313" key="10">
    <source>
        <dbReference type="EMBL" id="MBE9068954.1"/>
    </source>
</evidence>
<gene>
    <name evidence="10" type="primary">cbiT</name>
    <name evidence="10" type="ORF">IQ260_20120</name>
</gene>
<organism evidence="10 11">
    <name type="scientific">Leptolyngbya cf. ectocarpi LEGE 11479</name>
    <dbReference type="NCBI Taxonomy" id="1828722"/>
    <lineage>
        <taxon>Bacteria</taxon>
        <taxon>Bacillati</taxon>
        <taxon>Cyanobacteriota</taxon>
        <taxon>Cyanophyceae</taxon>
        <taxon>Leptolyngbyales</taxon>
        <taxon>Leptolyngbyaceae</taxon>
        <taxon>Leptolyngbya group</taxon>
        <taxon>Leptolyngbya</taxon>
    </lineage>
</organism>
<dbReference type="CDD" id="cd02440">
    <property type="entry name" value="AdoMet_MTases"/>
    <property type="match status" value="1"/>
</dbReference>
<dbReference type="GO" id="GO:0000179">
    <property type="term" value="F:rRNA (adenine-N6,N6-)-dimethyltransferase activity"/>
    <property type="evidence" value="ECO:0007669"/>
    <property type="project" value="InterPro"/>
</dbReference>
<dbReference type="NCBIfam" id="TIGR02469">
    <property type="entry name" value="CbiT"/>
    <property type="match status" value="1"/>
</dbReference>
<dbReference type="InterPro" id="IPR014008">
    <property type="entry name" value="Cbl_synth_MTase_CbiT"/>
</dbReference>
<evidence type="ECO:0000256" key="6">
    <source>
        <dbReference type="ARBA" id="ARBA00022603"/>
    </source>
</evidence>
<dbReference type="Pfam" id="PF02390">
    <property type="entry name" value="Methyltransf_4"/>
    <property type="match status" value="1"/>
</dbReference>
<comment type="function">
    <text evidence="2">Catalyzes the formation of N(7)-methylguanine at position 46 (m7G46) in tRNA.</text>
</comment>
<dbReference type="GO" id="GO:0008276">
    <property type="term" value="F:protein methyltransferase activity"/>
    <property type="evidence" value="ECO:0007669"/>
    <property type="project" value="InterPro"/>
</dbReference>
<keyword evidence="8" id="KW-0949">S-adenosyl-L-methionine</keyword>
<accession>A0A928ZWY0</accession>
<dbReference type="Gene3D" id="3.40.50.150">
    <property type="entry name" value="Vaccinia Virus protein VP39"/>
    <property type="match status" value="1"/>
</dbReference>
<dbReference type="RefSeq" id="WP_193994876.1">
    <property type="nucleotide sequence ID" value="NZ_JADEXP010000218.1"/>
</dbReference>
<evidence type="ECO:0000313" key="11">
    <source>
        <dbReference type="Proteomes" id="UP000615026"/>
    </source>
</evidence>
<dbReference type="PANTHER" id="PTHR43182">
    <property type="entry name" value="COBALT-PRECORRIN-6B C(15)-METHYLTRANSFERASE (DECARBOXYLATING)"/>
    <property type="match status" value="1"/>
</dbReference>
<evidence type="ECO:0000256" key="3">
    <source>
        <dbReference type="ARBA" id="ARBA00004953"/>
    </source>
</evidence>
<dbReference type="InterPro" id="IPR003358">
    <property type="entry name" value="tRNA_(Gua-N-7)_MeTrfase_Trmb"/>
</dbReference>
<dbReference type="Proteomes" id="UP000615026">
    <property type="component" value="Unassembled WGS sequence"/>
</dbReference>
<evidence type="ECO:0000256" key="5">
    <source>
        <dbReference type="ARBA" id="ARBA00022573"/>
    </source>
</evidence>
<dbReference type="EMBL" id="JADEXP010000218">
    <property type="protein sequence ID" value="MBE9068954.1"/>
    <property type="molecule type" value="Genomic_DNA"/>
</dbReference>
<name>A0A928ZWY0_LEPEC</name>
<comment type="caution">
    <text evidence="10">The sequence shown here is derived from an EMBL/GenBank/DDBJ whole genome shotgun (WGS) entry which is preliminary data.</text>
</comment>
<evidence type="ECO:0000256" key="4">
    <source>
        <dbReference type="ARBA" id="ARBA00011977"/>
    </source>
</evidence>
<evidence type="ECO:0000256" key="8">
    <source>
        <dbReference type="ARBA" id="ARBA00022691"/>
    </source>
</evidence>
<keyword evidence="5" id="KW-0169">Cobalamin biosynthesis</keyword>
<dbReference type="EC" id="2.1.1.33" evidence="4"/>
<sequence length="198" mass="21229">MEPLWPYVTPGIPDQLFEQLPGIPMSQREVRLALLSALRLGAEAVLWDIGAGTGTITVEAALLCPHGAIVAVERDQDVAALIKKNCQRFGVTNVDVVVGNAPSCFDGLPHVPDAILIEGGRDLKPLLADAWEKLAACGRLVATASNFQSLYAISESFAELQVRNIEVVQTGGSRLETRGSNQVLKPIVPTFILSGEKF</sequence>
<evidence type="ECO:0000256" key="2">
    <source>
        <dbReference type="ARBA" id="ARBA00003015"/>
    </source>
</evidence>
<dbReference type="SUPFAM" id="SSF53335">
    <property type="entry name" value="S-adenosyl-L-methionine-dependent methyltransferases"/>
    <property type="match status" value="1"/>
</dbReference>
<dbReference type="InterPro" id="IPR020596">
    <property type="entry name" value="rRNA_Ade_Mease_Trfase_CS"/>
</dbReference>
<evidence type="ECO:0000256" key="7">
    <source>
        <dbReference type="ARBA" id="ARBA00022679"/>
    </source>
</evidence>
<dbReference type="PANTHER" id="PTHR43182:SF1">
    <property type="entry name" value="COBALT-PRECORRIN-7 C(5)-METHYLTRANSFERASE"/>
    <property type="match status" value="1"/>
</dbReference>
<comment type="catalytic activity">
    <reaction evidence="1">
        <text>guanosine(46) in tRNA + S-adenosyl-L-methionine = N(7)-methylguanosine(46) in tRNA + S-adenosyl-L-homocysteine</text>
        <dbReference type="Rhea" id="RHEA:42708"/>
        <dbReference type="Rhea" id="RHEA-COMP:10188"/>
        <dbReference type="Rhea" id="RHEA-COMP:10189"/>
        <dbReference type="ChEBI" id="CHEBI:57856"/>
        <dbReference type="ChEBI" id="CHEBI:59789"/>
        <dbReference type="ChEBI" id="CHEBI:74269"/>
        <dbReference type="ChEBI" id="CHEBI:74480"/>
        <dbReference type="EC" id="2.1.1.33"/>
    </reaction>
</comment>
<dbReference type="PROSITE" id="PS01131">
    <property type="entry name" value="RRNA_A_DIMETH"/>
    <property type="match status" value="1"/>
</dbReference>
<dbReference type="InterPro" id="IPR050714">
    <property type="entry name" value="Cobalamin_biosynth_MTase"/>
</dbReference>
<dbReference type="InterPro" id="IPR029063">
    <property type="entry name" value="SAM-dependent_MTases_sf"/>
</dbReference>
<protein>
    <recommendedName>
        <fullName evidence="4">tRNA (guanine(46)-N(7))-methyltransferase</fullName>
        <ecNumber evidence="4">2.1.1.33</ecNumber>
    </recommendedName>
</protein>
<dbReference type="NCBIfam" id="NF005640">
    <property type="entry name" value="PRK07402.1"/>
    <property type="match status" value="1"/>
</dbReference>
<dbReference type="GO" id="GO:0009236">
    <property type="term" value="P:cobalamin biosynthetic process"/>
    <property type="evidence" value="ECO:0007669"/>
    <property type="project" value="UniProtKB-KW"/>
</dbReference>
<proteinExistence type="predicted"/>
<keyword evidence="9" id="KW-0819">tRNA processing</keyword>
<dbReference type="AlphaFoldDB" id="A0A928ZWY0"/>
<keyword evidence="7" id="KW-0808">Transferase</keyword>
<keyword evidence="11" id="KW-1185">Reference proteome</keyword>